<evidence type="ECO:0000313" key="1">
    <source>
        <dbReference type="EMBL" id="KAL3841067.1"/>
    </source>
</evidence>
<keyword evidence="2" id="KW-1185">Reference proteome</keyword>
<reference evidence="1 2" key="1">
    <citation type="submission" date="2024-12" db="EMBL/GenBank/DDBJ databases">
        <title>The unique morphological basis and parallel evolutionary history of personate flowers in Penstemon.</title>
        <authorList>
            <person name="Depatie T.H."/>
            <person name="Wessinger C.A."/>
        </authorList>
    </citation>
    <scope>NUCLEOTIDE SEQUENCE [LARGE SCALE GENOMIC DNA]</scope>
    <source>
        <strain evidence="1">WTNN_2</strain>
        <tissue evidence="1">Leaf</tissue>
    </source>
</reference>
<proteinExistence type="predicted"/>
<dbReference type="Proteomes" id="UP001634393">
    <property type="component" value="Unassembled WGS sequence"/>
</dbReference>
<dbReference type="AlphaFoldDB" id="A0ABD3TVG5"/>
<dbReference type="EMBL" id="JBJXBP010000003">
    <property type="protein sequence ID" value="KAL3841067.1"/>
    <property type="molecule type" value="Genomic_DNA"/>
</dbReference>
<comment type="caution">
    <text evidence="1">The sequence shown here is derived from an EMBL/GenBank/DDBJ whole genome shotgun (WGS) entry which is preliminary data.</text>
</comment>
<protein>
    <submittedName>
        <fullName evidence="1">Uncharacterized protein</fullName>
    </submittedName>
</protein>
<organism evidence="1 2">
    <name type="scientific">Penstemon smallii</name>
    <dbReference type="NCBI Taxonomy" id="265156"/>
    <lineage>
        <taxon>Eukaryota</taxon>
        <taxon>Viridiplantae</taxon>
        <taxon>Streptophyta</taxon>
        <taxon>Embryophyta</taxon>
        <taxon>Tracheophyta</taxon>
        <taxon>Spermatophyta</taxon>
        <taxon>Magnoliopsida</taxon>
        <taxon>eudicotyledons</taxon>
        <taxon>Gunneridae</taxon>
        <taxon>Pentapetalae</taxon>
        <taxon>asterids</taxon>
        <taxon>lamiids</taxon>
        <taxon>Lamiales</taxon>
        <taxon>Plantaginaceae</taxon>
        <taxon>Cheloneae</taxon>
        <taxon>Penstemon</taxon>
    </lineage>
</organism>
<gene>
    <name evidence="1" type="ORF">ACJIZ3_025658</name>
</gene>
<name>A0ABD3TVG5_9LAMI</name>
<sequence length="133" mass="14991">MDPFSFPFLLPVFRFEFQLSNELLPRKSRPGFSTIISSELPLSPADECRPETLGALLLSIRRTSSGSTRYRHNGHVECASSQVSTHSTWKACLHLGRSRKTSSGSNLFRQTAHSRPSFWPLNEENRNKGAIKT</sequence>
<accession>A0ABD3TVG5</accession>
<evidence type="ECO:0000313" key="2">
    <source>
        <dbReference type="Proteomes" id="UP001634393"/>
    </source>
</evidence>